<keyword evidence="5 9" id="KW-0548">Nucleotidyltransferase</keyword>
<dbReference type="GO" id="GO:0000428">
    <property type="term" value="C:DNA-directed RNA polymerase complex"/>
    <property type="evidence" value="ECO:0007669"/>
    <property type="project" value="UniProtKB-KW"/>
</dbReference>
<keyword evidence="3 9" id="KW-0240">DNA-directed RNA polymerase</keyword>
<comment type="cofactor">
    <cofactor evidence="9">
        <name>Mg(2+)</name>
        <dbReference type="ChEBI" id="CHEBI:18420"/>
    </cofactor>
    <text evidence="9">Binds 1 Mg(2+) ion per subunit.</text>
</comment>
<dbReference type="PANTHER" id="PTHR19376">
    <property type="entry name" value="DNA-DIRECTED RNA POLYMERASE"/>
    <property type="match status" value="1"/>
</dbReference>
<dbReference type="InterPro" id="IPR042102">
    <property type="entry name" value="RNA_pol_Rpb1_3_sf"/>
</dbReference>
<evidence type="ECO:0000313" key="12">
    <source>
        <dbReference type="EMBL" id="GCE32048.1"/>
    </source>
</evidence>
<evidence type="ECO:0000256" key="2">
    <source>
        <dbReference type="ARBA" id="ARBA00006460"/>
    </source>
</evidence>
<name>A0A402BL05_9CHLR</name>
<dbReference type="Pfam" id="PF04983">
    <property type="entry name" value="RNA_pol_Rpb1_3"/>
    <property type="match status" value="1"/>
</dbReference>
<dbReference type="SUPFAM" id="SSF64484">
    <property type="entry name" value="beta and beta-prime subunits of DNA dependent RNA-polymerase"/>
    <property type="match status" value="1"/>
</dbReference>
<dbReference type="GO" id="GO:0000287">
    <property type="term" value="F:magnesium ion binding"/>
    <property type="evidence" value="ECO:0007669"/>
    <property type="project" value="UniProtKB-UniRule"/>
</dbReference>
<keyword evidence="9" id="KW-0460">Magnesium</keyword>
<dbReference type="AlphaFoldDB" id="A0A402BL05"/>
<dbReference type="InterPro" id="IPR000722">
    <property type="entry name" value="RNA_pol_asu"/>
</dbReference>
<evidence type="ECO:0000256" key="6">
    <source>
        <dbReference type="ARBA" id="ARBA00022723"/>
    </source>
</evidence>
<dbReference type="InterPro" id="IPR038120">
    <property type="entry name" value="Rpb1_funnel_sf"/>
</dbReference>
<dbReference type="CDD" id="cd02655">
    <property type="entry name" value="RNAP_beta'_C"/>
    <property type="match status" value="1"/>
</dbReference>
<comment type="catalytic activity">
    <reaction evidence="8 9 10">
        <text>RNA(n) + a ribonucleoside 5'-triphosphate = RNA(n+1) + diphosphate</text>
        <dbReference type="Rhea" id="RHEA:21248"/>
        <dbReference type="Rhea" id="RHEA-COMP:14527"/>
        <dbReference type="Rhea" id="RHEA-COMP:17342"/>
        <dbReference type="ChEBI" id="CHEBI:33019"/>
        <dbReference type="ChEBI" id="CHEBI:61557"/>
        <dbReference type="ChEBI" id="CHEBI:140395"/>
        <dbReference type="EC" id="2.7.7.6"/>
    </reaction>
</comment>
<dbReference type="SMART" id="SM00663">
    <property type="entry name" value="RPOLA_N"/>
    <property type="match status" value="1"/>
</dbReference>
<comment type="subunit">
    <text evidence="9">The RNAP catalytic core consists of 2 alpha, 1 beta, 1 beta' and 1 omega subunit. When a sigma factor is associated with the core the holoenzyme is formed, which can initiate transcription.</text>
</comment>
<organism evidence="12 13">
    <name type="scientific">Dictyobacter alpinus</name>
    <dbReference type="NCBI Taxonomy" id="2014873"/>
    <lineage>
        <taxon>Bacteria</taxon>
        <taxon>Bacillati</taxon>
        <taxon>Chloroflexota</taxon>
        <taxon>Ktedonobacteria</taxon>
        <taxon>Ktedonobacterales</taxon>
        <taxon>Dictyobacteraceae</taxon>
        <taxon>Dictyobacter</taxon>
    </lineage>
</organism>
<dbReference type="NCBIfam" id="TIGR02386">
    <property type="entry name" value="rpoC_TIGR"/>
    <property type="match status" value="1"/>
</dbReference>
<dbReference type="GO" id="GO:0008270">
    <property type="term" value="F:zinc ion binding"/>
    <property type="evidence" value="ECO:0007669"/>
    <property type="project" value="UniProtKB-UniRule"/>
</dbReference>
<dbReference type="PANTHER" id="PTHR19376:SF54">
    <property type="entry name" value="DNA-DIRECTED RNA POLYMERASE SUBUNIT BETA"/>
    <property type="match status" value="1"/>
</dbReference>
<dbReference type="OrthoDB" id="134987at2"/>
<dbReference type="InterPro" id="IPR045867">
    <property type="entry name" value="DNA-dir_RpoC_beta_prime"/>
</dbReference>
<feature type="binding site" evidence="9">
    <location>
        <position position="475"/>
    </location>
    <ligand>
        <name>Mg(2+)</name>
        <dbReference type="ChEBI" id="CHEBI:18420"/>
    </ligand>
</feature>
<dbReference type="InterPro" id="IPR007080">
    <property type="entry name" value="RNA_pol_Rpb1_1"/>
</dbReference>
<dbReference type="Gene3D" id="1.10.40.90">
    <property type="match status" value="1"/>
</dbReference>
<dbReference type="Gene3D" id="1.10.150.390">
    <property type="match status" value="1"/>
</dbReference>
<dbReference type="InterPro" id="IPR044893">
    <property type="entry name" value="RNA_pol_Rpb1_clamp_domain"/>
</dbReference>
<evidence type="ECO:0000256" key="9">
    <source>
        <dbReference type="HAMAP-Rule" id="MF_01322"/>
    </source>
</evidence>
<keyword evidence="13" id="KW-1185">Reference proteome</keyword>
<dbReference type="EMBL" id="BIFT01000003">
    <property type="protein sequence ID" value="GCE32048.1"/>
    <property type="molecule type" value="Genomic_DNA"/>
</dbReference>
<keyword evidence="9" id="KW-0862">Zinc</keyword>
<dbReference type="GO" id="GO:0006351">
    <property type="term" value="P:DNA-templated transcription"/>
    <property type="evidence" value="ECO:0007669"/>
    <property type="project" value="UniProtKB-UniRule"/>
</dbReference>
<keyword evidence="7 9" id="KW-0804">Transcription</keyword>
<evidence type="ECO:0000256" key="4">
    <source>
        <dbReference type="ARBA" id="ARBA00022679"/>
    </source>
</evidence>
<gene>
    <name evidence="12" type="primary">rpoC_2</name>
    <name evidence="9" type="synonym">rpoC</name>
    <name evidence="12" type="ORF">KDA_75320</name>
</gene>
<accession>A0A402BL05</accession>
<evidence type="ECO:0000256" key="1">
    <source>
        <dbReference type="ARBA" id="ARBA00004026"/>
    </source>
</evidence>
<dbReference type="Gene3D" id="4.10.860.120">
    <property type="entry name" value="RNA polymerase II, clamp domain"/>
    <property type="match status" value="1"/>
</dbReference>
<keyword evidence="4 9" id="KW-0808">Transferase</keyword>
<proteinExistence type="inferred from homology"/>
<dbReference type="Pfam" id="PF04998">
    <property type="entry name" value="RNA_pol_Rpb1_5"/>
    <property type="match status" value="1"/>
</dbReference>
<comment type="function">
    <text evidence="1 9 10">DNA-dependent RNA polymerase catalyzes the transcription of DNA into RNA using the four ribonucleoside triphosphates as substrates.</text>
</comment>
<feature type="binding site" evidence="9">
    <location>
        <position position="477"/>
    </location>
    <ligand>
        <name>Mg(2+)</name>
        <dbReference type="ChEBI" id="CHEBI:18420"/>
    </ligand>
</feature>
<evidence type="ECO:0000256" key="5">
    <source>
        <dbReference type="ARBA" id="ARBA00022695"/>
    </source>
</evidence>
<dbReference type="Proteomes" id="UP000287171">
    <property type="component" value="Unassembled WGS sequence"/>
</dbReference>
<comment type="similarity">
    <text evidence="2 9 10">Belongs to the RNA polymerase beta' chain family.</text>
</comment>
<feature type="binding site" evidence="9">
    <location>
        <position position="817"/>
    </location>
    <ligand>
        <name>Zn(2+)</name>
        <dbReference type="ChEBI" id="CHEBI:29105"/>
        <label>2</label>
    </ligand>
</feature>
<evidence type="ECO:0000313" key="13">
    <source>
        <dbReference type="Proteomes" id="UP000287171"/>
    </source>
</evidence>
<dbReference type="EC" id="2.7.7.6" evidence="9"/>
<comment type="cofactor">
    <cofactor evidence="9">
        <name>Zn(2+)</name>
        <dbReference type="ChEBI" id="CHEBI:29105"/>
    </cofactor>
    <text evidence="9">Binds 2 Zn(2+) ions per subunit.</text>
</comment>
<feature type="domain" description="RNA polymerase N-terminal" evidence="11">
    <location>
        <begin position="246"/>
        <end position="529"/>
    </location>
</feature>
<evidence type="ECO:0000259" key="11">
    <source>
        <dbReference type="SMART" id="SM00663"/>
    </source>
</evidence>
<dbReference type="Gene3D" id="1.10.274.100">
    <property type="entry name" value="RNA polymerase Rpb1, domain 3"/>
    <property type="match status" value="1"/>
</dbReference>
<dbReference type="InterPro" id="IPR007066">
    <property type="entry name" value="RNA_pol_Rpb1_3"/>
</dbReference>
<comment type="caution">
    <text evidence="12">The sequence shown here is derived from an EMBL/GenBank/DDBJ whole genome shotgun (WGS) entry which is preliminary data.</text>
</comment>
<dbReference type="InterPro" id="IPR006592">
    <property type="entry name" value="RNA_pol_N"/>
</dbReference>
<evidence type="ECO:0000256" key="3">
    <source>
        <dbReference type="ARBA" id="ARBA00022478"/>
    </source>
</evidence>
<dbReference type="InterPro" id="IPR007081">
    <property type="entry name" value="RNA_pol_Rpb1_5"/>
</dbReference>
<evidence type="ECO:0000256" key="10">
    <source>
        <dbReference type="RuleBase" id="RU004279"/>
    </source>
</evidence>
<dbReference type="Gene3D" id="1.10.132.30">
    <property type="match status" value="1"/>
</dbReference>
<feature type="binding site" evidence="9">
    <location>
        <position position="60"/>
    </location>
    <ligand>
        <name>Zn(2+)</name>
        <dbReference type="ChEBI" id="CHEBI:29105"/>
        <label>1</label>
    </ligand>
</feature>
<dbReference type="Gene3D" id="1.10.1790.20">
    <property type="match status" value="1"/>
</dbReference>
<feature type="binding site" evidence="9">
    <location>
        <position position="479"/>
    </location>
    <ligand>
        <name>Mg(2+)</name>
        <dbReference type="ChEBI" id="CHEBI:18420"/>
    </ligand>
</feature>
<feature type="binding site" evidence="9">
    <location>
        <position position="896"/>
    </location>
    <ligand>
        <name>Zn(2+)</name>
        <dbReference type="ChEBI" id="CHEBI:29105"/>
        <label>2</label>
    </ligand>
</feature>
<evidence type="ECO:0000256" key="8">
    <source>
        <dbReference type="ARBA" id="ARBA00048552"/>
    </source>
</evidence>
<feature type="binding site" evidence="9">
    <location>
        <position position="75"/>
    </location>
    <ligand>
        <name>Zn(2+)</name>
        <dbReference type="ChEBI" id="CHEBI:29105"/>
        <label>1</label>
    </ligand>
</feature>
<sequence length="1190" mass="132115">MEHMDAIAGLRLTLASPERIRSWSHGEVTEPETINYRTGQPEPNGLFSERIFGPTKDWSCACGKYKRVRTPGTRCEKCGVEMTTSSVRRERMGHIDLVVPVAHSWFARNAPSTIALLLDLSPRQLSALLSYSVYIVLSLDEDQRQEHMNTAQPADLDKHCTTRFAGLRVGEFLDEEEYRVLSLHFGHLFTAQTGAIAVRALLGALDLENIAAHLRRNIQHDANSQKKAIKRLHLVEAFRESCVDPAWMILEAIPVLPPELRPLVPLGGGRYAASDVNALYERVIYRNNRIKQFLAMNAPEMILNHERRLLQDACDALFDNGRRKNPVIGSHKQALKSLTDTLKGKEGRFRRNLLGKRVDYSGRSVIVGDTSLKLHQCGLPTKICLELFKPFLIRKLMEWDVAPHAHAAKKMIERTRKRHPVIWDALEEVMRGKVVLLNRAPTLHRLSIQAFEAVRMDGSQAIRLHPCVCSAFNADFDGDQMSVHLPLSDLAQAEARALMLSTRNLRAPASGEPAISISQEMVLGLFYLTQERPSAKSTGRIFADAAEAHIAFEHGIIDLHTRFFVRIPDEHIFETPGLLRRAPERKRMETTLGRLIFNEVLPAPLRFKNYEMTKERLKQVIAECLETCGEAKTAKLADALKQLGFRYATRSGISFSVLSDIEVPPEKQGLLAQAEVAAQEIEEQLHAGMITADERYQHLIEIWTKATDAISKRLEAALDPWGSLATIIRSGATKAKFQQIRQLSGIRGLMASPTGRIIAIPIRGNYLEGLKVWEIFIAASGARKGFMDRSLNTARSGYLTRRLVEAAIEVWITSIDCGTQAGLLITQEESKALGLPNMSSRLLGRVLAEPLPEVDLPCRTLLDDTAIERIIAADIPAVLVRSPLTCEASYGICQGCYGLDLATARLVRLGAAVGIVAAQAVGEPGTQLTMRTFHSGGVAHAQGDITQGLPRVEELFDARHPKNMAILSEIEGMVTIEKGQAGPTRLHVRSLESGEERCYDVPLGKQLLIEDGTQVRVGQLLNAGHPDPQALLQLCGREAVARYLVNEVQQVYRSTGVYIADKHVECIVRQMVRYVFISEAGDTSFLPGEVVDRFFYAEVNARILAQGGQAATARPILLGLTKSVLQTHSWLAAASFQETSRVLTRAAIRGQWDNIRGFKERLIIGRRLPMASDIAKNRDTVRPGGRGEVA</sequence>
<feature type="binding site" evidence="9">
    <location>
        <position position="886"/>
    </location>
    <ligand>
        <name>Zn(2+)</name>
        <dbReference type="ChEBI" id="CHEBI:29105"/>
        <label>2</label>
    </ligand>
</feature>
<dbReference type="InterPro" id="IPR012754">
    <property type="entry name" value="DNA-dir_RpoC_beta_prime_bact"/>
</dbReference>
<feature type="binding site" evidence="9">
    <location>
        <position position="893"/>
    </location>
    <ligand>
        <name>Zn(2+)</name>
        <dbReference type="ChEBI" id="CHEBI:29105"/>
        <label>2</label>
    </ligand>
</feature>
<feature type="binding site" evidence="9">
    <location>
        <position position="78"/>
    </location>
    <ligand>
        <name>Zn(2+)</name>
        <dbReference type="ChEBI" id="CHEBI:29105"/>
        <label>1</label>
    </ligand>
</feature>
<dbReference type="HAMAP" id="MF_01322">
    <property type="entry name" value="RNApol_bact_RpoC"/>
    <property type="match status" value="1"/>
</dbReference>
<dbReference type="Gene3D" id="2.40.40.20">
    <property type="match status" value="1"/>
</dbReference>
<keyword evidence="6 9" id="KW-0479">Metal-binding</keyword>
<evidence type="ECO:0000256" key="7">
    <source>
        <dbReference type="ARBA" id="ARBA00023163"/>
    </source>
</evidence>
<dbReference type="GO" id="GO:0003899">
    <property type="term" value="F:DNA-directed RNA polymerase activity"/>
    <property type="evidence" value="ECO:0007669"/>
    <property type="project" value="UniProtKB-UniRule"/>
</dbReference>
<reference evidence="13" key="1">
    <citation type="submission" date="2018-12" db="EMBL/GenBank/DDBJ databases">
        <title>Tengunoibacter tsumagoiensis gen. nov., sp. nov., Dictyobacter kobayashii sp. nov., D. alpinus sp. nov., and D. joshuensis sp. nov. and description of Dictyobacteraceae fam. nov. within the order Ktedonobacterales isolated from Tengu-no-mugimeshi.</title>
        <authorList>
            <person name="Wang C.M."/>
            <person name="Zheng Y."/>
            <person name="Sakai Y."/>
            <person name="Toyoda A."/>
            <person name="Minakuchi Y."/>
            <person name="Abe K."/>
            <person name="Yokota A."/>
            <person name="Yabe S."/>
        </authorList>
    </citation>
    <scope>NUCLEOTIDE SEQUENCE [LARGE SCALE GENOMIC DNA]</scope>
    <source>
        <strain evidence="13">Uno16</strain>
    </source>
</reference>
<dbReference type="CDD" id="cd01609">
    <property type="entry name" value="RNAP_beta'_N"/>
    <property type="match status" value="1"/>
</dbReference>
<feature type="binding site" evidence="9">
    <location>
        <position position="62"/>
    </location>
    <ligand>
        <name>Zn(2+)</name>
        <dbReference type="ChEBI" id="CHEBI:29105"/>
        <label>1</label>
    </ligand>
</feature>
<dbReference type="Gene3D" id="2.40.50.100">
    <property type="match status" value="1"/>
</dbReference>
<dbReference type="GO" id="GO:0003677">
    <property type="term" value="F:DNA binding"/>
    <property type="evidence" value="ECO:0007669"/>
    <property type="project" value="UniProtKB-UniRule"/>
</dbReference>
<dbReference type="Pfam" id="PF04997">
    <property type="entry name" value="RNA_pol_Rpb1_1"/>
    <property type="match status" value="1"/>
</dbReference>
<protein>
    <recommendedName>
        <fullName evidence="9">DNA-directed RNA polymerase subunit beta'</fullName>
        <shortName evidence="9">RNAP subunit beta'</shortName>
        <ecNumber evidence="9">2.7.7.6</ecNumber>
    </recommendedName>
    <alternativeName>
        <fullName evidence="9">RNA polymerase subunit beta'</fullName>
    </alternativeName>
    <alternativeName>
        <fullName evidence="9">Transcriptase subunit beta'</fullName>
    </alternativeName>
</protein>
<dbReference type="Pfam" id="PF00623">
    <property type="entry name" value="RNA_pol_Rpb1_2"/>
    <property type="match status" value="1"/>
</dbReference>